<dbReference type="AlphaFoldDB" id="A0A9D4ALP5"/>
<reference evidence="2 3" key="1">
    <citation type="journal article" date="2021" name="Plant Biotechnol. J.">
        <title>Multi-omics assisted identification of the key and species-specific regulatory components of drought-tolerant mechanisms in Gossypium stocksii.</title>
        <authorList>
            <person name="Yu D."/>
            <person name="Ke L."/>
            <person name="Zhang D."/>
            <person name="Wu Y."/>
            <person name="Sun Y."/>
            <person name="Mei J."/>
            <person name="Sun J."/>
            <person name="Sun Y."/>
        </authorList>
    </citation>
    <scope>NUCLEOTIDE SEQUENCE [LARGE SCALE GENOMIC DNA]</scope>
    <source>
        <strain evidence="3">cv. E1</strain>
        <tissue evidence="2">Leaf</tissue>
    </source>
</reference>
<protein>
    <submittedName>
        <fullName evidence="2">Uncharacterized protein</fullName>
    </submittedName>
</protein>
<accession>A0A9D4ALP5</accession>
<feature type="region of interest" description="Disordered" evidence="1">
    <location>
        <begin position="30"/>
        <end position="84"/>
    </location>
</feature>
<dbReference type="Proteomes" id="UP000828251">
    <property type="component" value="Unassembled WGS sequence"/>
</dbReference>
<keyword evidence="3" id="KW-1185">Reference proteome</keyword>
<comment type="caution">
    <text evidence="2">The sequence shown here is derived from an EMBL/GenBank/DDBJ whole genome shotgun (WGS) entry which is preliminary data.</text>
</comment>
<organism evidence="2 3">
    <name type="scientific">Gossypium stocksii</name>
    <dbReference type="NCBI Taxonomy" id="47602"/>
    <lineage>
        <taxon>Eukaryota</taxon>
        <taxon>Viridiplantae</taxon>
        <taxon>Streptophyta</taxon>
        <taxon>Embryophyta</taxon>
        <taxon>Tracheophyta</taxon>
        <taxon>Spermatophyta</taxon>
        <taxon>Magnoliopsida</taxon>
        <taxon>eudicotyledons</taxon>
        <taxon>Gunneridae</taxon>
        <taxon>Pentapetalae</taxon>
        <taxon>rosids</taxon>
        <taxon>malvids</taxon>
        <taxon>Malvales</taxon>
        <taxon>Malvaceae</taxon>
        <taxon>Malvoideae</taxon>
        <taxon>Gossypium</taxon>
    </lineage>
</organism>
<evidence type="ECO:0000313" key="2">
    <source>
        <dbReference type="EMBL" id="KAH1130457.1"/>
    </source>
</evidence>
<name>A0A9D4ALP5_9ROSI</name>
<feature type="compositionally biased region" description="Acidic residues" evidence="1">
    <location>
        <begin position="61"/>
        <end position="72"/>
    </location>
</feature>
<sequence>MLDGQINLVVERHRNGWKNQTMICLEVMGTNVDGEEGSDNDDHLHQDSEDLNGPDPNEVPNDIDDEGVEEGEDVHPLFGQEPES</sequence>
<evidence type="ECO:0000313" key="3">
    <source>
        <dbReference type="Proteomes" id="UP000828251"/>
    </source>
</evidence>
<proteinExistence type="predicted"/>
<evidence type="ECO:0000256" key="1">
    <source>
        <dbReference type="SAM" id="MobiDB-lite"/>
    </source>
</evidence>
<dbReference type="EMBL" id="JAIQCV010000001">
    <property type="protein sequence ID" value="KAH1130457.1"/>
    <property type="molecule type" value="Genomic_DNA"/>
</dbReference>
<gene>
    <name evidence="2" type="ORF">J1N35_001835</name>
</gene>